<dbReference type="RefSeq" id="WP_241712905.1">
    <property type="nucleotide sequence ID" value="NZ_JALBUF010000003.1"/>
</dbReference>
<dbReference type="GO" id="GO:0005835">
    <property type="term" value="C:fatty acid synthase complex"/>
    <property type="evidence" value="ECO:0007669"/>
    <property type="project" value="InterPro"/>
</dbReference>
<reference evidence="2" key="1">
    <citation type="submission" date="2022-03" db="EMBL/GenBank/DDBJ databases">
        <title>Draft Genome Sequence of Firmicute Strain S0AB, a Heterotrophic Iron/Sulfur-Oxidizing Extreme Acidophile.</title>
        <authorList>
            <person name="Vergara E."/>
            <person name="Pakostova E."/>
            <person name="Johnson D.B."/>
            <person name="Holmes D.S."/>
        </authorList>
    </citation>
    <scope>NUCLEOTIDE SEQUENCE</scope>
    <source>
        <strain evidence="2">S0AB</strain>
    </source>
</reference>
<protein>
    <recommendedName>
        <fullName evidence="1">MaoC-like domain-containing protein</fullName>
    </recommendedName>
</protein>
<evidence type="ECO:0000313" key="2">
    <source>
        <dbReference type="EMBL" id="MCI0183095.1"/>
    </source>
</evidence>
<dbReference type="AlphaFoldDB" id="A0A9X1V989"/>
<comment type="caution">
    <text evidence="2">The sequence shown here is derived from an EMBL/GenBank/DDBJ whole genome shotgun (WGS) entry which is preliminary data.</text>
</comment>
<dbReference type="Proteomes" id="UP001139263">
    <property type="component" value="Unassembled WGS sequence"/>
</dbReference>
<dbReference type="PANTHER" id="PTHR43841:SF3">
    <property type="entry name" value="(3R)-HYDROXYACYL-ACP DEHYDRATASE SUBUNIT HADB"/>
    <property type="match status" value="1"/>
</dbReference>
<sequence length="137" mass="14862">MKRQVEVGMELPELVKGPVTHTDLVKYSGASGDYNPIHTVESFAKAVGLGGVIAHGMLTMAYVGQLLTDYASNDADLVDYGVRFRSMVRPGDTITCKGTIVKVEPSDKGMLAYIQVQALTQNNEVVIKGNATLRFDR</sequence>
<name>A0A9X1V989_9BACL</name>
<feature type="domain" description="MaoC-like" evidence="1">
    <location>
        <begin position="15"/>
        <end position="108"/>
    </location>
</feature>
<proteinExistence type="predicted"/>
<dbReference type="GO" id="GO:0004312">
    <property type="term" value="F:fatty acid synthase activity"/>
    <property type="evidence" value="ECO:0007669"/>
    <property type="project" value="InterPro"/>
</dbReference>
<dbReference type="SUPFAM" id="SSF54637">
    <property type="entry name" value="Thioesterase/thiol ester dehydrase-isomerase"/>
    <property type="match status" value="1"/>
</dbReference>
<dbReference type="InterPro" id="IPR003965">
    <property type="entry name" value="Fatty_acid_synthase"/>
</dbReference>
<dbReference type="Gene3D" id="3.10.129.10">
    <property type="entry name" value="Hotdog Thioesterase"/>
    <property type="match status" value="1"/>
</dbReference>
<accession>A0A9X1V989</accession>
<evidence type="ECO:0000259" key="1">
    <source>
        <dbReference type="Pfam" id="PF01575"/>
    </source>
</evidence>
<evidence type="ECO:0000313" key="3">
    <source>
        <dbReference type="Proteomes" id="UP001139263"/>
    </source>
</evidence>
<organism evidence="2 3">
    <name type="scientific">Sulfoacidibacillus ferrooxidans</name>
    <dbReference type="NCBI Taxonomy" id="2005001"/>
    <lineage>
        <taxon>Bacteria</taxon>
        <taxon>Bacillati</taxon>
        <taxon>Bacillota</taxon>
        <taxon>Bacilli</taxon>
        <taxon>Bacillales</taxon>
        <taxon>Alicyclobacillaceae</taxon>
        <taxon>Sulfoacidibacillus</taxon>
    </lineage>
</organism>
<dbReference type="InterPro" id="IPR029069">
    <property type="entry name" value="HotDog_dom_sf"/>
</dbReference>
<dbReference type="PANTHER" id="PTHR43841">
    <property type="entry name" value="3-HYDROXYACYL-THIOESTER DEHYDRATASE HTDX-RELATED"/>
    <property type="match status" value="1"/>
</dbReference>
<dbReference type="InterPro" id="IPR002539">
    <property type="entry name" value="MaoC-like_dom"/>
</dbReference>
<gene>
    <name evidence="2" type="ORF">MM817_01365</name>
</gene>
<dbReference type="PRINTS" id="PR01483">
    <property type="entry name" value="FASYNTHASE"/>
</dbReference>
<keyword evidence="3" id="KW-1185">Reference proteome</keyword>
<dbReference type="EMBL" id="JALBUF010000003">
    <property type="protein sequence ID" value="MCI0183095.1"/>
    <property type="molecule type" value="Genomic_DNA"/>
</dbReference>
<dbReference type="GO" id="GO:0006633">
    <property type="term" value="P:fatty acid biosynthetic process"/>
    <property type="evidence" value="ECO:0007669"/>
    <property type="project" value="InterPro"/>
</dbReference>
<dbReference type="Pfam" id="PF01575">
    <property type="entry name" value="MaoC_dehydratas"/>
    <property type="match status" value="1"/>
</dbReference>